<feature type="compositionally biased region" description="Polar residues" evidence="1">
    <location>
        <begin position="37"/>
        <end position="55"/>
    </location>
</feature>
<evidence type="ECO:0000256" key="1">
    <source>
        <dbReference type="SAM" id="MobiDB-lite"/>
    </source>
</evidence>
<sequence>FLLSSISANTNATSRKTKPPCTFVAEDSGVDEDALPSQLQGSSDGGPSTITSNRRCQARCAAGDAPHLLDNKVSPGAADPRHTDLSPEEPLAIGSLSPPAPQTNQLPGCTKSARKSFVCSRTRTALQNTTTAKNT</sequence>
<evidence type="ECO:0000313" key="2">
    <source>
        <dbReference type="EMBL" id="SBQ90948.1"/>
    </source>
</evidence>
<reference evidence="2" key="2">
    <citation type="submission" date="2016-06" db="EMBL/GenBank/DDBJ databases">
        <title>The genome of a short-lived fish provides insights into sex chromosome evolution and the genetic control of aging.</title>
        <authorList>
            <person name="Reichwald K."/>
            <person name="Felder M."/>
            <person name="Petzold A."/>
            <person name="Koch P."/>
            <person name="Groth M."/>
            <person name="Platzer M."/>
        </authorList>
    </citation>
    <scope>NUCLEOTIDE SEQUENCE</scope>
    <source>
        <tissue evidence="2">Brain</tissue>
    </source>
</reference>
<feature type="non-terminal residue" evidence="2">
    <location>
        <position position="1"/>
    </location>
</feature>
<organism evidence="2">
    <name type="scientific">Nothobranchius kuhntae</name>
    <name type="common">Beira killifish</name>
    <dbReference type="NCBI Taxonomy" id="321403"/>
    <lineage>
        <taxon>Eukaryota</taxon>
        <taxon>Metazoa</taxon>
        <taxon>Chordata</taxon>
        <taxon>Craniata</taxon>
        <taxon>Vertebrata</taxon>
        <taxon>Euteleostomi</taxon>
        <taxon>Actinopterygii</taxon>
        <taxon>Neopterygii</taxon>
        <taxon>Teleostei</taxon>
        <taxon>Neoteleostei</taxon>
        <taxon>Acanthomorphata</taxon>
        <taxon>Ovalentaria</taxon>
        <taxon>Atherinomorphae</taxon>
        <taxon>Cyprinodontiformes</taxon>
        <taxon>Nothobranchiidae</taxon>
        <taxon>Nothobranchius</taxon>
    </lineage>
</organism>
<protein>
    <submittedName>
        <fullName evidence="2">Uncharacterized protein</fullName>
    </submittedName>
</protein>
<gene>
    <name evidence="2" type="primary">Nfu_g_1_018646</name>
</gene>
<feature type="region of interest" description="Disordered" evidence="1">
    <location>
        <begin position="1"/>
        <end position="115"/>
    </location>
</feature>
<proteinExistence type="predicted"/>
<reference evidence="2" key="1">
    <citation type="submission" date="2016-05" db="EMBL/GenBank/DDBJ databases">
        <authorList>
            <person name="Lavstsen T."/>
            <person name="Jespersen J.S."/>
        </authorList>
    </citation>
    <scope>NUCLEOTIDE SEQUENCE</scope>
    <source>
        <tissue evidence="2">Brain</tissue>
    </source>
</reference>
<name>A0A1A8I4R6_NOTKU</name>
<accession>A0A1A8I4R6</accession>
<dbReference type="AlphaFoldDB" id="A0A1A8I4R6"/>
<dbReference type="EMBL" id="HAED01004918">
    <property type="protein sequence ID" value="SBQ90948.1"/>
    <property type="molecule type" value="Transcribed_RNA"/>
</dbReference>
<feature type="compositionally biased region" description="Polar residues" evidence="1">
    <location>
        <begin position="1"/>
        <end position="14"/>
    </location>
</feature>